<dbReference type="EMBL" id="CAKOGL010000029">
    <property type="protein sequence ID" value="CAH2106441.1"/>
    <property type="molecule type" value="Genomic_DNA"/>
</dbReference>
<keyword evidence="2" id="KW-0472">Membrane</keyword>
<gene>
    <name evidence="3" type="ORF">EEDITHA_LOCUS20574</name>
</gene>
<feature type="transmembrane region" description="Helical" evidence="2">
    <location>
        <begin position="67"/>
        <end position="90"/>
    </location>
</feature>
<feature type="transmembrane region" description="Helical" evidence="2">
    <location>
        <begin position="139"/>
        <end position="161"/>
    </location>
</feature>
<feature type="region of interest" description="Disordered" evidence="1">
    <location>
        <begin position="497"/>
        <end position="542"/>
    </location>
</feature>
<feature type="transmembrane region" description="Helical" evidence="2">
    <location>
        <begin position="102"/>
        <end position="127"/>
    </location>
</feature>
<name>A0AAU9V898_EUPED</name>
<feature type="compositionally biased region" description="Basic and acidic residues" evidence="1">
    <location>
        <begin position="526"/>
        <end position="536"/>
    </location>
</feature>
<evidence type="ECO:0000256" key="2">
    <source>
        <dbReference type="SAM" id="Phobius"/>
    </source>
</evidence>
<reference evidence="3" key="1">
    <citation type="submission" date="2022-03" db="EMBL/GenBank/DDBJ databases">
        <authorList>
            <person name="Tunstrom K."/>
        </authorList>
    </citation>
    <scope>NUCLEOTIDE SEQUENCE</scope>
</reference>
<organism evidence="3 4">
    <name type="scientific">Euphydryas editha</name>
    <name type="common">Edith's checkerspot</name>
    <dbReference type="NCBI Taxonomy" id="104508"/>
    <lineage>
        <taxon>Eukaryota</taxon>
        <taxon>Metazoa</taxon>
        <taxon>Ecdysozoa</taxon>
        <taxon>Arthropoda</taxon>
        <taxon>Hexapoda</taxon>
        <taxon>Insecta</taxon>
        <taxon>Pterygota</taxon>
        <taxon>Neoptera</taxon>
        <taxon>Endopterygota</taxon>
        <taxon>Lepidoptera</taxon>
        <taxon>Glossata</taxon>
        <taxon>Ditrysia</taxon>
        <taxon>Papilionoidea</taxon>
        <taxon>Nymphalidae</taxon>
        <taxon>Nymphalinae</taxon>
        <taxon>Euphydryas</taxon>
    </lineage>
</organism>
<keyword evidence="2" id="KW-1133">Transmembrane helix</keyword>
<keyword evidence="4" id="KW-1185">Reference proteome</keyword>
<protein>
    <submittedName>
        <fullName evidence="3">Uncharacterized protein</fullName>
    </submittedName>
</protein>
<proteinExistence type="predicted"/>
<dbReference type="AlphaFoldDB" id="A0AAU9V898"/>
<comment type="caution">
    <text evidence="3">The sequence shown here is derived from an EMBL/GenBank/DDBJ whole genome shotgun (WGS) entry which is preliminary data.</text>
</comment>
<evidence type="ECO:0000313" key="3">
    <source>
        <dbReference type="EMBL" id="CAH2106441.1"/>
    </source>
</evidence>
<evidence type="ECO:0000313" key="4">
    <source>
        <dbReference type="Proteomes" id="UP001153954"/>
    </source>
</evidence>
<accession>A0AAU9V898</accession>
<dbReference type="Proteomes" id="UP001153954">
    <property type="component" value="Unassembled WGS sequence"/>
</dbReference>
<sequence>MINILSYIGMSLQSEVCLWTVLGILRTIFDATLFQVNANLKQVWHMKMPEELSLSVQRVLRTTISGVMLVECFTVYVYLASYIVLLYPVFLEERPTLVLPWLLLAAVRNFLCQLTSLALGLGTCVLLGPARPSCIKFVIMKLISIMPAFYMWMLIFSYYHYLKMASAFKTFPALIPPKDLDYGLELAVRRRRTKSLQGEDQLRKKLIASFYGEQATSIKRVVTQSLTKISEINRDLSISSIEDLKVGLNNLYPLSVTSNRTMSDIGTYEDWFGSEVSVPRDTDRILEQFVLMLLRIGVFMKKELTDPIKFLSNSQAFLPQRSKIECPAISSEETETPPLVGSTKGKTASYLRDYPQIFMKKPSDLFGSLHSPENRAQNYSIQNDIGESPPSSETTKEISLDTVSLEHENKNIQQFSKANNSKIHILSQDEVMKYFDIGETQRENIDNREPVLNNSKLQSTESIESVINRMKVRAARNVIFKDDDKENDNSIGCVNRIKNNDSGSSSVKSSAQTQNILSLNKKYKGSNKENLSETKHKNIKKK</sequence>
<evidence type="ECO:0000256" key="1">
    <source>
        <dbReference type="SAM" id="MobiDB-lite"/>
    </source>
</evidence>
<keyword evidence="2" id="KW-0812">Transmembrane</keyword>